<name>A0A1H3EJK5_9FIRM</name>
<dbReference type="OrthoDB" id="9971236at2"/>
<sequence length="134" mass="15763">MKTVKIGDKEIKIRRAKVKEVKNLIKDTATKITEVADFFFNRQMTDEELINSLMEAIMENIEFFEDYVLQFTVDFTQDNFDDLEFLDAILLIKEIVAYNGIKGKFVKNFFHNLNQVMTTQAQPQEKFIKEVPKV</sequence>
<proteinExistence type="predicted"/>
<reference evidence="1 2" key="1">
    <citation type="submission" date="2016-10" db="EMBL/GenBank/DDBJ databases">
        <authorList>
            <person name="de Groot N.N."/>
        </authorList>
    </citation>
    <scope>NUCLEOTIDE SEQUENCE [LARGE SCALE GENOMIC DNA]</scope>
    <source>
        <strain evidence="1 2">DSM 23310</strain>
    </source>
</reference>
<keyword evidence="2" id="KW-1185">Reference proteome</keyword>
<evidence type="ECO:0000313" key="2">
    <source>
        <dbReference type="Proteomes" id="UP000198828"/>
    </source>
</evidence>
<accession>A0A1H3EJK5</accession>
<protein>
    <submittedName>
        <fullName evidence="1">Uncharacterized protein</fullName>
    </submittedName>
</protein>
<evidence type="ECO:0000313" key="1">
    <source>
        <dbReference type="EMBL" id="SDX78952.1"/>
    </source>
</evidence>
<gene>
    <name evidence="1" type="ORF">SAMN05660923_02938</name>
</gene>
<dbReference type="Proteomes" id="UP000198828">
    <property type="component" value="Unassembled WGS sequence"/>
</dbReference>
<dbReference type="RefSeq" id="WP_093754960.1">
    <property type="nucleotide sequence ID" value="NZ_BSYN01000002.1"/>
</dbReference>
<dbReference type="AlphaFoldDB" id="A0A1H3EJK5"/>
<organism evidence="1 2">
    <name type="scientific">Tepidimicrobium xylanilyticum</name>
    <dbReference type="NCBI Taxonomy" id="1123352"/>
    <lineage>
        <taxon>Bacteria</taxon>
        <taxon>Bacillati</taxon>
        <taxon>Bacillota</taxon>
        <taxon>Tissierellia</taxon>
        <taxon>Tissierellales</taxon>
        <taxon>Tepidimicrobiaceae</taxon>
        <taxon>Tepidimicrobium</taxon>
    </lineage>
</organism>
<dbReference type="EMBL" id="FNNG01000020">
    <property type="protein sequence ID" value="SDX78952.1"/>
    <property type="molecule type" value="Genomic_DNA"/>
</dbReference>